<comment type="caution">
    <text evidence="2">The sequence shown here is derived from an EMBL/GenBank/DDBJ whole genome shotgun (WGS) entry which is preliminary data.</text>
</comment>
<feature type="domain" description="Thoeris protein ThsB TIR-like" evidence="1">
    <location>
        <begin position="6"/>
        <end position="100"/>
    </location>
</feature>
<proteinExistence type="predicted"/>
<dbReference type="Gene3D" id="3.40.50.9200">
    <property type="entry name" value="Hypothetical protein MTH538"/>
    <property type="match status" value="1"/>
</dbReference>
<name>A0A3D9CIW5_9FLAO</name>
<dbReference type="EMBL" id="QNUG01000083">
    <property type="protein sequence ID" value="REC65666.1"/>
    <property type="molecule type" value="Genomic_DNA"/>
</dbReference>
<dbReference type="InterPro" id="IPR015032">
    <property type="entry name" value="ThsB__TIR-like_domain"/>
</dbReference>
<dbReference type="InterPro" id="IPR036490">
    <property type="entry name" value="ThsB_TIR-like_sf"/>
</dbReference>
<evidence type="ECO:0000259" key="1">
    <source>
        <dbReference type="Pfam" id="PF08937"/>
    </source>
</evidence>
<evidence type="ECO:0000313" key="2">
    <source>
        <dbReference type="EMBL" id="REC65666.1"/>
    </source>
</evidence>
<dbReference type="Pfam" id="PF08937">
    <property type="entry name" value="ThsB_TIR"/>
    <property type="match status" value="1"/>
</dbReference>
<accession>A0A3D9CIW5</accession>
<dbReference type="OrthoDB" id="9811746at2"/>
<evidence type="ECO:0000313" key="3">
    <source>
        <dbReference type="Proteomes" id="UP000256326"/>
    </source>
</evidence>
<dbReference type="Proteomes" id="UP000256326">
    <property type="component" value="Unassembled WGS sequence"/>
</dbReference>
<dbReference type="RefSeq" id="WP_116037248.1">
    <property type="nucleotide sequence ID" value="NZ_JBHLVV010000105.1"/>
</dbReference>
<protein>
    <recommendedName>
        <fullName evidence="1">Thoeris protein ThsB TIR-like domain-containing protein</fullName>
    </recommendedName>
</protein>
<sequence>MARKVFTSFHYVPDNWRASQIRNMGKIEGNSVVTSNKWEEVTNGGDKEIEKWIDDNMSGKSCVIVFVGEKTAGRKWIDHEIKKAWEEGRGIFGIYVHNLKDSGGNQSNEGNNPFDGFSVDGKSLSSIVKCYNPPYSTSTYVYDHIKENLEDWIEEAIKIRNNY</sequence>
<gene>
    <name evidence="2" type="ORF">DRF58_17675</name>
</gene>
<keyword evidence="3" id="KW-1185">Reference proteome</keyword>
<dbReference type="AlphaFoldDB" id="A0A3D9CIW5"/>
<organism evidence="2 3">
    <name type="scientific">Epilithonimonas hispanica</name>
    <dbReference type="NCBI Taxonomy" id="358687"/>
    <lineage>
        <taxon>Bacteria</taxon>
        <taxon>Pseudomonadati</taxon>
        <taxon>Bacteroidota</taxon>
        <taxon>Flavobacteriia</taxon>
        <taxon>Flavobacteriales</taxon>
        <taxon>Weeksellaceae</taxon>
        <taxon>Chryseobacterium group</taxon>
        <taxon>Epilithonimonas</taxon>
    </lineage>
</organism>
<reference evidence="2 3" key="1">
    <citation type="journal article" date="2006" name="Int. J. Syst. Evol. Microbiol.">
        <title>Chryseobacterium hispanicum sp. nov., isolated from the drinking water distribution system of Sevilla, Spain.</title>
        <authorList>
            <person name="Gallego V."/>
            <person name="Garcia M.T."/>
            <person name="Ventosa A."/>
        </authorList>
    </citation>
    <scope>NUCLEOTIDE SEQUENCE [LARGE SCALE GENOMIC DNA]</scope>
    <source>
        <strain evidence="2 3">KCTC 22104</strain>
    </source>
</reference>
<dbReference type="SUPFAM" id="SSF52206">
    <property type="entry name" value="Hypothetical protein MTH538"/>
    <property type="match status" value="1"/>
</dbReference>